<comment type="caution">
    <text evidence="2">The sequence shown here is derived from an EMBL/GenBank/DDBJ whole genome shotgun (WGS) entry which is preliminary data.</text>
</comment>
<dbReference type="SUPFAM" id="SSF53474">
    <property type="entry name" value="alpha/beta-Hydrolases"/>
    <property type="match status" value="1"/>
</dbReference>
<dbReference type="RefSeq" id="WP_077120189.1">
    <property type="nucleotide sequence ID" value="NZ_MUKP01000017.1"/>
</dbReference>
<evidence type="ECO:0000313" key="2">
    <source>
        <dbReference type="EMBL" id="ONM46798.1"/>
    </source>
</evidence>
<protein>
    <submittedName>
        <fullName evidence="2">Lipase</fullName>
    </submittedName>
</protein>
<feature type="signal peptide" evidence="1">
    <location>
        <begin position="1"/>
        <end position="25"/>
    </location>
</feature>
<keyword evidence="1" id="KW-0732">Signal</keyword>
<dbReference type="GO" id="GO:0004806">
    <property type="term" value="F:triacylglycerol lipase activity"/>
    <property type="evidence" value="ECO:0007669"/>
    <property type="project" value="InterPro"/>
</dbReference>
<name>A0A1V2TBG7_9NOCA</name>
<proteinExistence type="predicted"/>
<dbReference type="InterPro" id="IPR029058">
    <property type="entry name" value="AB_hydrolase_fold"/>
</dbReference>
<organism evidence="2 3">
    <name type="scientific">Nocardia donostiensis</name>
    <dbReference type="NCBI Taxonomy" id="1538463"/>
    <lineage>
        <taxon>Bacteria</taxon>
        <taxon>Bacillati</taxon>
        <taxon>Actinomycetota</taxon>
        <taxon>Actinomycetes</taxon>
        <taxon>Mycobacteriales</taxon>
        <taxon>Nocardiaceae</taxon>
        <taxon>Nocardia</taxon>
    </lineage>
</organism>
<dbReference type="GO" id="GO:0016042">
    <property type="term" value="P:lipid catabolic process"/>
    <property type="evidence" value="ECO:0007669"/>
    <property type="project" value="InterPro"/>
</dbReference>
<gene>
    <name evidence="2" type="ORF">B0T46_21355</name>
</gene>
<dbReference type="PANTHER" id="PTHR34853:SF1">
    <property type="entry name" value="LIPASE 5"/>
    <property type="match status" value="1"/>
</dbReference>
<dbReference type="EMBL" id="MUMY01000020">
    <property type="protein sequence ID" value="ONM46798.1"/>
    <property type="molecule type" value="Genomic_DNA"/>
</dbReference>
<dbReference type="AlphaFoldDB" id="A0A1V2TBG7"/>
<sequence length="381" mass="39955">MQRSWLVAAGVVLAVTLAPVGPVRADTVEPGPPGVVTDTAPMPGSLQLAEAGEVQRLTYWSRGPRGPMQSTAAVYIPPGPPPPGGWPIVAYAHGSVGIADHCAFTLRARGYYLDSVYPRLLEAGYAVMISDYVGLGTPGAHPYLDGPSQARSVIDGVRAARSVLPGLSARWAVMGQSQGGQTALVTAHIAPGDAPELDFRGAAATGPPSNLESAVPLAGPWIPRLPLRRTTTYFAMLLAGMRVTAPELDIDSYLTPTGHDVLRIVESECLSEAEERIGDISIGEILRRQLDDPALWAVADAMLRIPTSGYSAPLFIGQGLADRDVPAPFTAKLIAELRLSGADLTTKLYPGDHLGAADAALPDVLAFLQRVLGPDGARSTP</sequence>
<feature type="chain" id="PRO_5013002462" evidence="1">
    <location>
        <begin position="26"/>
        <end position="381"/>
    </location>
</feature>
<keyword evidence="3" id="KW-1185">Reference proteome</keyword>
<evidence type="ECO:0000313" key="3">
    <source>
        <dbReference type="Proteomes" id="UP000188836"/>
    </source>
</evidence>
<dbReference type="Gene3D" id="3.40.50.1820">
    <property type="entry name" value="alpha/beta hydrolase"/>
    <property type="match status" value="2"/>
</dbReference>
<dbReference type="InterPro" id="IPR005152">
    <property type="entry name" value="Lipase_secreted"/>
</dbReference>
<dbReference type="STRING" id="1538463.B0T36_05755"/>
<dbReference type="Pfam" id="PF03583">
    <property type="entry name" value="LIP"/>
    <property type="match status" value="1"/>
</dbReference>
<dbReference type="PIRSF" id="PIRSF029171">
    <property type="entry name" value="Esterase_LipA"/>
    <property type="match status" value="1"/>
</dbReference>
<evidence type="ECO:0000256" key="1">
    <source>
        <dbReference type="SAM" id="SignalP"/>
    </source>
</evidence>
<reference evidence="2 3" key="1">
    <citation type="journal article" date="2016" name="Antonie Van Leeuwenhoek">
        <title>Nocardia donostiensis sp. nov., isolated from human respiratory specimens.</title>
        <authorList>
            <person name="Ercibengoa M."/>
            <person name="Bell M."/>
            <person name="Marimon J.M."/>
            <person name="Humrighouse B."/>
            <person name="Klenk H.P."/>
            <person name="Potter G."/>
            <person name="Perez-Trallero E."/>
        </authorList>
    </citation>
    <scope>NUCLEOTIDE SEQUENCE [LARGE SCALE GENOMIC DNA]</scope>
    <source>
        <strain evidence="2 3">X1655</strain>
    </source>
</reference>
<dbReference type="PANTHER" id="PTHR34853">
    <property type="match status" value="1"/>
</dbReference>
<dbReference type="Proteomes" id="UP000188836">
    <property type="component" value="Unassembled WGS sequence"/>
</dbReference>
<accession>A0A1V2TBG7</accession>